<dbReference type="Proteomes" id="UP000321723">
    <property type="component" value="Unassembled WGS sequence"/>
</dbReference>
<protein>
    <recommendedName>
        <fullName evidence="5">HIRAN domain-containing protein</fullName>
    </recommendedName>
</protein>
<sequence>MRLTPARVAADVGPGFHAAEATALQTAVRGVLGAVERAADRPVPVEVRLEGGRDAAVVVVCRNHVVGFVPAEHGAALRAQVDAAGRWTRLVAPGLLFRDGDLWRVWVGAEPDGGLPPVPAGLDVLTAPDPTVLGIPLHRHDG</sequence>
<evidence type="ECO:0000313" key="4">
    <source>
        <dbReference type="Proteomes" id="UP000564629"/>
    </source>
</evidence>
<dbReference type="AlphaFoldDB" id="A0A511F9J7"/>
<proteinExistence type="predicted"/>
<evidence type="ECO:0000313" key="2">
    <source>
        <dbReference type="EMBL" id="MBB5473580.1"/>
    </source>
</evidence>
<comment type="caution">
    <text evidence="1">The sequence shown here is derived from an EMBL/GenBank/DDBJ whole genome shotgun (WGS) entry which is preliminary data.</text>
</comment>
<evidence type="ECO:0000313" key="1">
    <source>
        <dbReference type="EMBL" id="GEL45956.1"/>
    </source>
</evidence>
<dbReference type="Proteomes" id="UP000564629">
    <property type="component" value="Unassembled WGS sequence"/>
</dbReference>
<evidence type="ECO:0008006" key="5">
    <source>
        <dbReference type="Google" id="ProtNLM"/>
    </source>
</evidence>
<reference evidence="1 3" key="1">
    <citation type="submission" date="2019-07" db="EMBL/GenBank/DDBJ databases">
        <title>Whole genome shotgun sequence of Cellulomonas hominis NBRC 16055.</title>
        <authorList>
            <person name="Hosoyama A."/>
            <person name="Uohara A."/>
            <person name="Ohji S."/>
            <person name="Ichikawa N."/>
        </authorList>
    </citation>
    <scope>NUCLEOTIDE SEQUENCE [LARGE SCALE GENOMIC DNA]</scope>
    <source>
        <strain evidence="1 3">NBRC 16055</strain>
    </source>
</reference>
<keyword evidence="3" id="KW-1185">Reference proteome</keyword>
<reference evidence="2 4" key="2">
    <citation type="submission" date="2020-08" db="EMBL/GenBank/DDBJ databases">
        <title>Sequencing the genomes of 1000 actinobacteria strains.</title>
        <authorList>
            <person name="Klenk H.-P."/>
        </authorList>
    </citation>
    <scope>NUCLEOTIDE SEQUENCE [LARGE SCALE GENOMIC DNA]</scope>
    <source>
        <strain evidence="2 4">DSM 9581</strain>
    </source>
</reference>
<dbReference type="OrthoDB" id="4824179at2"/>
<dbReference type="EMBL" id="JACHDN010000001">
    <property type="protein sequence ID" value="MBB5473580.1"/>
    <property type="molecule type" value="Genomic_DNA"/>
</dbReference>
<evidence type="ECO:0000313" key="3">
    <source>
        <dbReference type="Proteomes" id="UP000321723"/>
    </source>
</evidence>
<dbReference type="RefSeq" id="WP_146834711.1">
    <property type="nucleotide sequence ID" value="NZ_BJVQ01000009.1"/>
</dbReference>
<name>A0A511F9J7_9CELL</name>
<accession>A0A511F9J7</accession>
<gene>
    <name evidence="1" type="ORF">CHO01_10720</name>
    <name evidence="2" type="ORF">HNR08_002316</name>
</gene>
<organism evidence="1 3">
    <name type="scientific">Cellulomonas hominis</name>
    <dbReference type="NCBI Taxonomy" id="156981"/>
    <lineage>
        <taxon>Bacteria</taxon>
        <taxon>Bacillati</taxon>
        <taxon>Actinomycetota</taxon>
        <taxon>Actinomycetes</taxon>
        <taxon>Micrococcales</taxon>
        <taxon>Cellulomonadaceae</taxon>
        <taxon>Cellulomonas</taxon>
    </lineage>
</organism>
<dbReference type="EMBL" id="BJVQ01000009">
    <property type="protein sequence ID" value="GEL45956.1"/>
    <property type="molecule type" value="Genomic_DNA"/>
</dbReference>